<evidence type="ECO:0000256" key="1">
    <source>
        <dbReference type="ARBA" id="ARBA00022723"/>
    </source>
</evidence>
<dbReference type="RefSeq" id="WP_152757845.1">
    <property type="nucleotide sequence ID" value="NZ_WHLY01000002.1"/>
</dbReference>
<organism evidence="6 7">
    <name type="scientific">Salmonirosea aquatica</name>
    <dbReference type="NCBI Taxonomy" id="2654236"/>
    <lineage>
        <taxon>Bacteria</taxon>
        <taxon>Pseudomonadati</taxon>
        <taxon>Bacteroidota</taxon>
        <taxon>Cytophagia</taxon>
        <taxon>Cytophagales</taxon>
        <taxon>Spirosomataceae</taxon>
        <taxon>Salmonirosea</taxon>
    </lineage>
</organism>
<gene>
    <name evidence="6" type="ORF">GBK04_06210</name>
</gene>
<dbReference type="Pfam" id="PF00149">
    <property type="entry name" value="Metallophos"/>
    <property type="match status" value="1"/>
</dbReference>
<dbReference type="InterPro" id="IPR004843">
    <property type="entry name" value="Calcineurin-like_PHP"/>
</dbReference>
<feature type="domain" description="Calcineurin-like phosphoesterase" evidence="5">
    <location>
        <begin position="46"/>
        <end position="236"/>
    </location>
</feature>
<comment type="caution">
    <text evidence="6">The sequence shown here is derived from an EMBL/GenBank/DDBJ whole genome shotgun (WGS) entry which is preliminary data.</text>
</comment>
<evidence type="ECO:0000256" key="3">
    <source>
        <dbReference type="ARBA" id="ARBA00023004"/>
    </source>
</evidence>
<dbReference type="AlphaFoldDB" id="A0A7C9BEC8"/>
<evidence type="ECO:0000313" key="6">
    <source>
        <dbReference type="EMBL" id="MPR32961.1"/>
    </source>
</evidence>
<dbReference type="InterPro" id="IPR050884">
    <property type="entry name" value="CNP_phosphodiesterase-III"/>
</dbReference>
<keyword evidence="1" id="KW-0479">Metal-binding</keyword>
<dbReference type="Proteomes" id="UP000479293">
    <property type="component" value="Unassembled WGS sequence"/>
</dbReference>
<comment type="similarity">
    <text evidence="4">Belongs to the cyclic nucleotide phosphodiesterase class-III family.</text>
</comment>
<dbReference type="Gene3D" id="3.60.21.10">
    <property type="match status" value="1"/>
</dbReference>
<dbReference type="PANTHER" id="PTHR42988:SF2">
    <property type="entry name" value="CYCLIC NUCLEOTIDE PHOSPHODIESTERASE CBUA0032-RELATED"/>
    <property type="match status" value="1"/>
</dbReference>
<evidence type="ECO:0000256" key="2">
    <source>
        <dbReference type="ARBA" id="ARBA00022801"/>
    </source>
</evidence>
<evidence type="ECO:0000259" key="5">
    <source>
        <dbReference type="Pfam" id="PF00149"/>
    </source>
</evidence>
<name>A0A7C9BEC8_9BACT</name>
<dbReference type="InterPro" id="IPR029052">
    <property type="entry name" value="Metallo-depent_PP-like"/>
</dbReference>
<accession>A0A7C9BEC8</accession>
<sequence length="297" mass="33378">MPQIFYNHGRRTFLKSSAQAASVLTAYGMGLTSVLGAGKADETLLALLSDTHVSEDPQNEYRGFFPFKNLQTVVPQVLAARPDAVLINGDVARLTGEKADYQQAKGLLTPLASQKPIYMTLGNHDHRENILEVFSTPKEMQDLKDKRVLVIEQPTTRFVLLDSLLFTNKTPGLLGQSQRTWLGEYLKQSYTKPTVLFVHHTLSDADSALLDTDKFFQIIQPHRQVKAVFYGHSHEYKYSTLDGIHLVNQPAVGYNFADEEPVGWLSGKFRKEGAELTLHAFAGNRKDDEKTVSLKWR</sequence>
<evidence type="ECO:0000313" key="7">
    <source>
        <dbReference type="Proteomes" id="UP000479293"/>
    </source>
</evidence>
<protein>
    <recommendedName>
        <fullName evidence="5">Calcineurin-like phosphoesterase domain-containing protein</fullName>
    </recommendedName>
</protein>
<keyword evidence="2" id="KW-0378">Hydrolase</keyword>
<dbReference type="PANTHER" id="PTHR42988">
    <property type="entry name" value="PHOSPHOHYDROLASE"/>
    <property type="match status" value="1"/>
</dbReference>
<keyword evidence="7" id="KW-1185">Reference proteome</keyword>
<reference evidence="6 7" key="1">
    <citation type="submission" date="2019-10" db="EMBL/GenBank/DDBJ databases">
        <title>Draft Genome Sequence of Cytophagaceae sp. SJW1-29.</title>
        <authorList>
            <person name="Choi A."/>
        </authorList>
    </citation>
    <scope>NUCLEOTIDE SEQUENCE [LARGE SCALE GENOMIC DNA]</scope>
    <source>
        <strain evidence="6 7">SJW1-29</strain>
    </source>
</reference>
<dbReference type="EMBL" id="WHLY01000002">
    <property type="protein sequence ID" value="MPR32961.1"/>
    <property type="molecule type" value="Genomic_DNA"/>
</dbReference>
<keyword evidence="3" id="KW-0408">Iron</keyword>
<dbReference type="GO" id="GO:0046872">
    <property type="term" value="F:metal ion binding"/>
    <property type="evidence" value="ECO:0007669"/>
    <property type="project" value="UniProtKB-KW"/>
</dbReference>
<evidence type="ECO:0000256" key="4">
    <source>
        <dbReference type="ARBA" id="ARBA00025742"/>
    </source>
</evidence>
<dbReference type="SUPFAM" id="SSF56300">
    <property type="entry name" value="Metallo-dependent phosphatases"/>
    <property type="match status" value="1"/>
</dbReference>
<dbReference type="GO" id="GO:0016787">
    <property type="term" value="F:hydrolase activity"/>
    <property type="evidence" value="ECO:0007669"/>
    <property type="project" value="UniProtKB-KW"/>
</dbReference>
<proteinExistence type="inferred from homology"/>